<dbReference type="Proteomes" id="UP000249557">
    <property type="component" value="Unassembled WGS sequence"/>
</dbReference>
<dbReference type="EMBL" id="QFNK01000174">
    <property type="protein sequence ID" value="PZO84533.1"/>
    <property type="molecule type" value="Genomic_DNA"/>
</dbReference>
<feature type="transmembrane region" description="Helical" evidence="1">
    <location>
        <begin position="79"/>
        <end position="98"/>
    </location>
</feature>
<dbReference type="AlphaFoldDB" id="A0A2W4ZQ91"/>
<name>A0A2W4ZQ91_9BACT</name>
<keyword evidence="1" id="KW-0472">Membrane</keyword>
<keyword evidence="1" id="KW-1133">Transmembrane helix</keyword>
<feature type="transmembrane region" description="Helical" evidence="1">
    <location>
        <begin position="7"/>
        <end position="34"/>
    </location>
</feature>
<reference evidence="2 3" key="1">
    <citation type="submission" date="2017-08" db="EMBL/GenBank/DDBJ databases">
        <title>Infants hospitalized years apart are colonized by the same room-sourced microbial strains.</title>
        <authorList>
            <person name="Brooks B."/>
            <person name="Olm M.R."/>
            <person name="Firek B.A."/>
            <person name="Baker R."/>
            <person name="Thomas B.C."/>
            <person name="Morowitz M.J."/>
            <person name="Banfield J.F."/>
        </authorList>
    </citation>
    <scope>NUCLEOTIDE SEQUENCE [LARGE SCALE GENOMIC DNA]</scope>
    <source>
        <strain evidence="2">S2_018_000_R2_104</strain>
    </source>
</reference>
<evidence type="ECO:0000256" key="1">
    <source>
        <dbReference type="SAM" id="Phobius"/>
    </source>
</evidence>
<organism evidence="2 3">
    <name type="scientific">Micavibrio aeruginosavorus</name>
    <dbReference type="NCBI Taxonomy" id="349221"/>
    <lineage>
        <taxon>Bacteria</taxon>
        <taxon>Pseudomonadati</taxon>
        <taxon>Bdellovibrionota</taxon>
        <taxon>Bdellovibrionia</taxon>
        <taxon>Bdellovibrionales</taxon>
        <taxon>Pseudobdellovibrionaceae</taxon>
        <taxon>Micavibrio</taxon>
    </lineage>
</organism>
<proteinExistence type="predicted"/>
<protein>
    <submittedName>
        <fullName evidence="2">Uncharacterized protein</fullName>
    </submittedName>
</protein>
<keyword evidence="1" id="KW-0812">Transmembrane</keyword>
<feature type="transmembrane region" description="Helical" evidence="1">
    <location>
        <begin position="54"/>
        <end position="72"/>
    </location>
</feature>
<accession>A0A2W4ZQ91</accession>
<comment type="caution">
    <text evidence="2">The sequence shown here is derived from an EMBL/GenBank/DDBJ whole genome shotgun (WGS) entry which is preliminary data.</text>
</comment>
<sequence>MNWKTILLRLAGLIVISFLGGTLFAVCVNAFVYFGAMPGNLPDGTGYGAYLTQNAAFVWMGAIAAGIISLFIRQSWRLAFYFAPLYAPSLYAVSNILANS</sequence>
<evidence type="ECO:0000313" key="2">
    <source>
        <dbReference type="EMBL" id="PZO84533.1"/>
    </source>
</evidence>
<gene>
    <name evidence="2" type="ORF">DI626_08210</name>
</gene>
<evidence type="ECO:0000313" key="3">
    <source>
        <dbReference type="Proteomes" id="UP000249557"/>
    </source>
</evidence>